<organism evidence="1 2">
    <name type="scientific">Thermoflavimicrobium dichotomicum</name>
    <dbReference type="NCBI Taxonomy" id="46223"/>
    <lineage>
        <taxon>Bacteria</taxon>
        <taxon>Bacillati</taxon>
        <taxon>Bacillota</taxon>
        <taxon>Bacilli</taxon>
        <taxon>Bacillales</taxon>
        <taxon>Thermoactinomycetaceae</taxon>
        <taxon>Thermoflavimicrobium</taxon>
    </lineage>
</organism>
<dbReference type="AlphaFoldDB" id="A0A1I3UMX8"/>
<keyword evidence="2" id="KW-1185">Reference proteome</keyword>
<name>A0A1I3UMX8_9BACL</name>
<dbReference type="RefSeq" id="WP_093231552.1">
    <property type="nucleotide sequence ID" value="NZ_FORR01000026.1"/>
</dbReference>
<protein>
    <submittedName>
        <fullName evidence="1">Uncharacterized protein</fullName>
    </submittedName>
</protein>
<dbReference type="EMBL" id="FORR01000026">
    <property type="protein sequence ID" value="SFJ84099.1"/>
    <property type="molecule type" value="Genomic_DNA"/>
</dbReference>
<proteinExistence type="predicted"/>
<dbReference type="Proteomes" id="UP000199545">
    <property type="component" value="Unassembled WGS sequence"/>
</dbReference>
<dbReference type="InterPro" id="IPR053860">
    <property type="entry name" value="DUF6932"/>
</dbReference>
<evidence type="ECO:0000313" key="2">
    <source>
        <dbReference type="Proteomes" id="UP000199545"/>
    </source>
</evidence>
<dbReference type="Pfam" id="PF22014">
    <property type="entry name" value="DUF6932"/>
    <property type="match status" value="1"/>
</dbReference>
<gene>
    <name evidence="1" type="ORF">SAMN05421852_1266</name>
</gene>
<evidence type="ECO:0000313" key="1">
    <source>
        <dbReference type="EMBL" id="SFJ84099.1"/>
    </source>
</evidence>
<accession>A0A1I3UMX8</accession>
<sequence length="187" mass="22473">MEVRTLLRFNELGYLEPGDHELTINELKESILVHGDGMNLLWNEAWRWNLVNNLEILVRPLWQFGIECVYLDGSFVTIKGHPSDIDAWFPYEIGTDDKEERFEQLVLLAHELDSLMDYPYPVWNWFRRRRNSDRKLKPEMWFHFNIELFPGCMYAYEMKDGKLLKFEEFFTYDRDGIEKGIIKLIQG</sequence>
<dbReference type="STRING" id="46223.SAMN05421852_1266"/>
<reference evidence="1 2" key="1">
    <citation type="submission" date="2016-10" db="EMBL/GenBank/DDBJ databases">
        <authorList>
            <person name="de Groot N.N."/>
        </authorList>
    </citation>
    <scope>NUCLEOTIDE SEQUENCE [LARGE SCALE GENOMIC DNA]</scope>
    <source>
        <strain evidence="1 2">DSM 44778</strain>
    </source>
</reference>